<dbReference type="AlphaFoldDB" id="A0A0A1UUJ1"/>
<dbReference type="EMBL" id="JELW01000010">
    <property type="protein sequence ID" value="EXV00830.1"/>
    <property type="molecule type" value="Genomic_DNA"/>
</dbReference>
<dbReference type="InterPro" id="IPR036226">
    <property type="entry name" value="LipOase_C_sf"/>
</dbReference>
<dbReference type="OrthoDB" id="407298at2759"/>
<dbReference type="Pfam" id="PF00305">
    <property type="entry name" value="Lipoxygenase"/>
    <property type="match status" value="1"/>
</dbReference>
<dbReference type="InterPro" id="IPR013819">
    <property type="entry name" value="LipOase_C"/>
</dbReference>
<dbReference type="Proteomes" id="UP000030151">
    <property type="component" value="Unassembled WGS sequence"/>
</dbReference>
<evidence type="ECO:0000256" key="4">
    <source>
        <dbReference type="ARBA" id="ARBA00021175"/>
    </source>
</evidence>
<evidence type="ECO:0000256" key="8">
    <source>
        <dbReference type="ARBA" id="ARBA00023211"/>
    </source>
</evidence>
<keyword evidence="8" id="KW-0464">Manganese</keyword>
<evidence type="ECO:0000256" key="3">
    <source>
        <dbReference type="ARBA" id="ARBA00013178"/>
    </source>
</evidence>
<comment type="caution">
    <text evidence="10">The sequence shown here is derived from an EMBL/GenBank/DDBJ whole genome shotgun (WGS) entry which is preliminary data.</text>
</comment>
<comment type="catalytic activity">
    <reaction evidence="1">
        <text>(9Z,12Z)-octadecadienoate + O2 = (11S)-hydroperoxy-(9Z,12Z)-octadecadienoate</text>
        <dbReference type="Rhea" id="RHEA:18993"/>
        <dbReference type="ChEBI" id="CHEBI:15379"/>
        <dbReference type="ChEBI" id="CHEBI:30245"/>
        <dbReference type="ChEBI" id="CHEBI:57467"/>
        <dbReference type="EC" id="1.13.11.45"/>
    </reaction>
</comment>
<accession>A0A0A1UUJ1</accession>
<evidence type="ECO:0000256" key="7">
    <source>
        <dbReference type="ARBA" id="ARBA00023002"/>
    </source>
</evidence>
<dbReference type="GO" id="GO:0034440">
    <property type="term" value="P:lipid oxidation"/>
    <property type="evidence" value="ECO:0007669"/>
    <property type="project" value="InterPro"/>
</dbReference>
<proteinExistence type="predicted"/>
<name>A0A0A1UUJ1_9HYPO</name>
<evidence type="ECO:0000256" key="6">
    <source>
        <dbReference type="ARBA" id="ARBA00022964"/>
    </source>
</evidence>
<dbReference type="GO" id="GO:0046872">
    <property type="term" value="F:metal ion binding"/>
    <property type="evidence" value="ECO:0007669"/>
    <property type="project" value="UniProtKB-KW"/>
</dbReference>
<dbReference type="EC" id="1.13.11.45" evidence="3"/>
<evidence type="ECO:0000313" key="10">
    <source>
        <dbReference type="EMBL" id="EXV00830.1"/>
    </source>
</evidence>
<dbReference type="Gene3D" id="1.20.245.10">
    <property type="entry name" value="Lipoxygenase-1, Domain 5"/>
    <property type="match status" value="1"/>
</dbReference>
<dbReference type="eggNOG" id="ENOG502QQSP">
    <property type="taxonomic scope" value="Eukaryota"/>
</dbReference>
<dbReference type="HOGENOM" id="CLU_009802_0_0_1"/>
<reference evidence="10 11" key="1">
    <citation type="submission" date="2014-02" db="EMBL/GenBank/DDBJ databases">
        <title>The genome sequence of the entomopathogenic fungus Metarhizium robertsii ARSEF 2575.</title>
        <authorList>
            <person name="Giuliano Garisto Donzelli B."/>
            <person name="Roe B.A."/>
            <person name="Macmil S.L."/>
            <person name="Krasnoff S.B."/>
            <person name="Gibson D.M."/>
        </authorList>
    </citation>
    <scope>NUCLEOTIDE SEQUENCE [LARGE SCALE GENOMIC DNA]</scope>
    <source>
        <strain evidence="10 11">ARSEF 2575</strain>
    </source>
</reference>
<gene>
    <name evidence="10" type="ORF">X797_005843</name>
</gene>
<organism evidence="10 11">
    <name type="scientific">Metarhizium robertsii</name>
    <dbReference type="NCBI Taxonomy" id="568076"/>
    <lineage>
        <taxon>Eukaryota</taxon>
        <taxon>Fungi</taxon>
        <taxon>Dikarya</taxon>
        <taxon>Ascomycota</taxon>
        <taxon>Pezizomycotina</taxon>
        <taxon>Sordariomycetes</taxon>
        <taxon>Hypocreomycetidae</taxon>
        <taxon>Hypocreales</taxon>
        <taxon>Clavicipitaceae</taxon>
        <taxon>Metarhizium</taxon>
    </lineage>
</organism>
<evidence type="ECO:0000313" key="11">
    <source>
        <dbReference type="Proteomes" id="UP000030151"/>
    </source>
</evidence>
<keyword evidence="6" id="KW-0223">Dioxygenase</keyword>
<dbReference type="InterPro" id="IPR000907">
    <property type="entry name" value="LipOase"/>
</dbReference>
<keyword evidence="7" id="KW-0560">Oxidoreductase</keyword>
<evidence type="ECO:0000259" key="9">
    <source>
        <dbReference type="PROSITE" id="PS51393"/>
    </source>
</evidence>
<comment type="cofactor">
    <cofactor evidence="2">
        <name>Mn(2+)</name>
        <dbReference type="ChEBI" id="CHEBI:29035"/>
    </cofactor>
</comment>
<dbReference type="PROSITE" id="PS51393">
    <property type="entry name" value="LIPOXYGENASE_3"/>
    <property type="match status" value="1"/>
</dbReference>
<protein>
    <recommendedName>
        <fullName evidence="4">Manganese lipoxygenase</fullName>
        <ecNumber evidence="3">1.13.11.45</ecNumber>
    </recommendedName>
</protein>
<dbReference type="GO" id="GO:0043651">
    <property type="term" value="P:linoleic acid metabolic process"/>
    <property type="evidence" value="ECO:0007669"/>
    <property type="project" value="UniProtKB-ARBA"/>
</dbReference>
<dbReference type="GO" id="GO:0050584">
    <property type="term" value="F:linoleate 11-lipoxygenase activity"/>
    <property type="evidence" value="ECO:0007669"/>
    <property type="project" value="UniProtKB-EC"/>
</dbReference>
<feature type="domain" description="Lipoxygenase" evidence="9">
    <location>
        <begin position="86"/>
        <end position="720"/>
    </location>
</feature>
<dbReference type="PANTHER" id="PTHR11771">
    <property type="entry name" value="LIPOXYGENASE"/>
    <property type="match status" value="1"/>
</dbReference>
<sequence>MAVFSGITDRLHQILTGHNTHDVEQATMEVWDKGVFLNELHRQGLVLATDKDGNLSGDLAATRGLRRGTYKGTRLALTELYNLIQEAVFSQFDTQCYEPIIPQRRRLAEKQAIYQWSKTADDGYPPHLYVPKGQQVTVANDDGPIFNQAELGLVSTISQALSFLVPQEISHRGTPYYGPTLADVEAYNREHPSPSTDIMDGKNIGFLPDWFSDARFAQQHFSGVNPTTIAAAPAATVREYVAQAKKQGLADMVELLETGKDLLIQDYSYFRKATGLGDNEPFVNVIYELDNPKDPKPTGRTASRYGCASVIIFQLHNDGRLHPLAITIDYKGSLDNSVTIFNHRLHPDALGSVTEAQDWPWRYAKTCAQASDWARHEIAVHLVETHLVEEAIIVATNRTIPEDHLLYELLSPHWFRTLSLNKAARETLVPYVVARVAGFGPNSDPSKYTTNRCFKFIQHAYKNFNFVDKYIPNDLKKRGFDVEGEAKSCKYRNYPYATDMVFLWHIIRDFVKSVLGTKYKCAADIKNDPYLADWCLEIQTKGELASFPTITTVDELIDAVTMCIHIASPQHTAVNYLQDYYYSFVPSKPPALCTPLPASLAQLQAYTEKELTEALPIGTEGPKWKDWLLAAQLPELLSFKVDQKYNLLTYAQSLYNVNKSRTQKENERGEHKVMKEAAAKFYSQLKDCEFVFELVSKFQTPGTVEYKVLQPEFAAVSILI</sequence>
<dbReference type="SUPFAM" id="SSF48484">
    <property type="entry name" value="Lipoxigenase"/>
    <property type="match status" value="1"/>
</dbReference>
<keyword evidence="5" id="KW-0479">Metal-binding</keyword>
<evidence type="ECO:0000256" key="1">
    <source>
        <dbReference type="ARBA" id="ARBA00000366"/>
    </source>
</evidence>
<evidence type="ECO:0000256" key="5">
    <source>
        <dbReference type="ARBA" id="ARBA00022723"/>
    </source>
</evidence>
<evidence type="ECO:0000256" key="2">
    <source>
        <dbReference type="ARBA" id="ARBA00001936"/>
    </source>
</evidence>